<evidence type="ECO:0000313" key="2">
    <source>
        <dbReference type="Proteomes" id="UP000094580"/>
    </source>
</evidence>
<evidence type="ECO:0000313" key="1">
    <source>
        <dbReference type="EMBL" id="ODG92749.1"/>
    </source>
</evidence>
<dbReference type="EMBL" id="MDKC01000005">
    <property type="protein sequence ID" value="ODG92749.1"/>
    <property type="molecule type" value="Genomic_DNA"/>
</dbReference>
<protein>
    <submittedName>
        <fullName evidence="1">Uncharacterized protein</fullName>
    </submittedName>
</protein>
<sequence>MHTFFDEKVDWNGGVLDSYWISGKAKESRPMESEHPVMEINITLLLLRKFGNLIDKVVFQQRETTFQFSEVVFLFIQR</sequence>
<name>A0ABX2ZTQ2_9BACI</name>
<gene>
    <name evidence="1" type="ORF">BED47_17665</name>
</gene>
<organism evidence="1 2">
    <name type="scientific">Gottfriedia luciferensis</name>
    <dbReference type="NCBI Taxonomy" id="178774"/>
    <lineage>
        <taxon>Bacteria</taxon>
        <taxon>Bacillati</taxon>
        <taxon>Bacillota</taxon>
        <taxon>Bacilli</taxon>
        <taxon>Bacillales</taxon>
        <taxon>Bacillaceae</taxon>
        <taxon>Gottfriedia</taxon>
    </lineage>
</organism>
<reference evidence="1 2" key="1">
    <citation type="submission" date="2016-07" db="EMBL/GenBank/DDBJ databases">
        <authorList>
            <person name="Townsley L."/>
            <person name="Shank E.A."/>
        </authorList>
    </citation>
    <scope>NUCLEOTIDE SEQUENCE [LARGE SCALE GENOMIC DNA]</scope>
    <source>
        <strain evidence="1 2">CH01</strain>
    </source>
</reference>
<keyword evidence="2" id="KW-1185">Reference proteome</keyword>
<comment type="caution">
    <text evidence="1">The sequence shown here is derived from an EMBL/GenBank/DDBJ whole genome shotgun (WGS) entry which is preliminary data.</text>
</comment>
<proteinExistence type="predicted"/>
<dbReference type="Proteomes" id="UP000094580">
    <property type="component" value="Unassembled WGS sequence"/>
</dbReference>
<accession>A0ABX2ZTQ2</accession>